<dbReference type="eggNOG" id="COG0747">
    <property type="taxonomic scope" value="Bacteria"/>
</dbReference>
<protein>
    <recommendedName>
        <fullName evidence="2">Solute-binding protein family 5 domain-containing protein</fullName>
    </recommendedName>
</protein>
<dbReference type="PANTHER" id="PTHR30290">
    <property type="entry name" value="PERIPLASMIC BINDING COMPONENT OF ABC TRANSPORTER"/>
    <property type="match status" value="1"/>
</dbReference>
<dbReference type="InterPro" id="IPR039424">
    <property type="entry name" value="SBP_5"/>
</dbReference>
<name>A0A098BF38_9NOCA</name>
<accession>A0A098BF38</accession>
<evidence type="ECO:0000313" key="3">
    <source>
        <dbReference type="EMBL" id="CDZ87329.1"/>
    </source>
</evidence>
<sequence>MFRRSMKAALSVLAVAVAVAGCGSSAATDAAQTADPNATLRYATTYGASSFDPHKTRITSDSIMLNLVYDRLVHRDRDANPIPGLAESWEFADDGSTLTLRLRQGVTFSDGTPFDAAAVVANLERAMQPDSITAAMLAGVAAVEAPDPQTVVLRLDGPGGQLVLTLSDLPGMMVDPNAFGTPDKDAALVLTPAGTGRYTVAQAQPGAQYEFVARDGYWDPDAVQARAFEWIVMTDPQTRVSAVASGQLDAAIATPLSVDPAEQQGLESHVQTTLNNYVLNLNRTRSEFGRLEVRQALAHAVDREAVVETALEGHGEAASQNFPTGYFAHNAALDGQYAFDPERAKALLAQAGVPNGFSFVAGASNLPENQLIAQIMQEQLARVGITMEIRSMTPTDLNPAFNRGELDAILTTLTGRAEPSLLLTSYYGQDSPQNPSHDDIPGFRAAMEAANRATDPDERAALLWEVNAVVMDHAAMLPVAFAELGAITSGTVVGYEPSRVLDEWRGVGVAAP</sequence>
<feature type="chain" id="PRO_5038346268" description="Solute-binding protein family 5 domain-containing protein" evidence="1">
    <location>
        <begin position="21"/>
        <end position="512"/>
    </location>
</feature>
<dbReference type="AlphaFoldDB" id="A0A098BF38"/>
<proteinExistence type="predicted"/>
<dbReference type="Gene3D" id="3.90.76.10">
    <property type="entry name" value="Dipeptide-binding Protein, Domain 1"/>
    <property type="match status" value="1"/>
</dbReference>
<dbReference type="InterPro" id="IPR000914">
    <property type="entry name" value="SBP_5_dom"/>
</dbReference>
<dbReference type="SUPFAM" id="SSF53850">
    <property type="entry name" value="Periplasmic binding protein-like II"/>
    <property type="match status" value="1"/>
</dbReference>
<feature type="domain" description="Solute-binding protein family 5" evidence="2">
    <location>
        <begin position="81"/>
        <end position="422"/>
    </location>
</feature>
<dbReference type="Gene3D" id="3.10.105.10">
    <property type="entry name" value="Dipeptide-binding Protein, Domain 3"/>
    <property type="match status" value="1"/>
</dbReference>
<keyword evidence="1" id="KW-0732">Signal</keyword>
<dbReference type="GO" id="GO:0042597">
    <property type="term" value="C:periplasmic space"/>
    <property type="evidence" value="ECO:0007669"/>
    <property type="project" value="UniProtKB-ARBA"/>
</dbReference>
<dbReference type="PROSITE" id="PS51257">
    <property type="entry name" value="PROKAR_LIPOPROTEIN"/>
    <property type="match status" value="1"/>
</dbReference>
<dbReference type="GO" id="GO:0043190">
    <property type="term" value="C:ATP-binding cassette (ABC) transporter complex"/>
    <property type="evidence" value="ECO:0007669"/>
    <property type="project" value="InterPro"/>
</dbReference>
<dbReference type="InterPro" id="IPR030678">
    <property type="entry name" value="Peptide/Ni-bd"/>
</dbReference>
<dbReference type="PIRSF" id="PIRSF002741">
    <property type="entry name" value="MppA"/>
    <property type="match status" value="1"/>
</dbReference>
<dbReference type="Proteomes" id="UP000042997">
    <property type="component" value="Unassembled WGS sequence"/>
</dbReference>
<evidence type="ECO:0000259" key="2">
    <source>
        <dbReference type="Pfam" id="PF00496"/>
    </source>
</evidence>
<evidence type="ECO:0000313" key="4">
    <source>
        <dbReference type="Proteomes" id="UP000042997"/>
    </source>
</evidence>
<evidence type="ECO:0000256" key="1">
    <source>
        <dbReference type="SAM" id="SignalP"/>
    </source>
</evidence>
<dbReference type="GO" id="GO:1904680">
    <property type="term" value="F:peptide transmembrane transporter activity"/>
    <property type="evidence" value="ECO:0007669"/>
    <property type="project" value="TreeGrafter"/>
</dbReference>
<dbReference type="GO" id="GO:0015833">
    <property type="term" value="P:peptide transport"/>
    <property type="evidence" value="ECO:0007669"/>
    <property type="project" value="TreeGrafter"/>
</dbReference>
<reference evidence="3 4" key="1">
    <citation type="journal article" date="2014" name="Genome Announc.">
        <title>Draft Genome Sequence of Propane- and Butane-Oxidizing Actinobacterium Rhodococcus ruber IEGM 231.</title>
        <authorList>
            <person name="Ivshina I.B."/>
            <person name="Kuyukina M.S."/>
            <person name="Krivoruchko A.V."/>
            <person name="Barbe V."/>
            <person name="Fischer C."/>
        </authorList>
    </citation>
    <scope>NUCLEOTIDE SEQUENCE [LARGE SCALE GENOMIC DNA]</scope>
</reference>
<gene>
    <name evidence="3" type="ORF">RHRU231_230157</name>
</gene>
<feature type="signal peptide" evidence="1">
    <location>
        <begin position="1"/>
        <end position="20"/>
    </location>
</feature>
<dbReference type="PANTHER" id="PTHR30290:SF83">
    <property type="entry name" value="ABC TRANSPORTER SUBSTRATE-BINDING PROTEIN"/>
    <property type="match status" value="1"/>
</dbReference>
<dbReference type="EMBL" id="CCSD01000032">
    <property type="protein sequence ID" value="CDZ87329.1"/>
    <property type="molecule type" value="Genomic_DNA"/>
</dbReference>
<dbReference type="Gene3D" id="3.40.190.10">
    <property type="entry name" value="Periplasmic binding protein-like II"/>
    <property type="match status" value="1"/>
</dbReference>
<dbReference type="Pfam" id="PF00496">
    <property type="entry name" value="SBP_bac_5"/>
    <property type="match status" value="1"/>
</dbReference>
<organism evidence="3 4">
    <name type="scientific">Rhodococcus ruber</name>
    <dbReference type="NCBI Taxonomy" id="1830"/>
    <lineage>
        <taxon>Bacteria</taxon>
        <taxon>Bacillati</taxon>
        <taxon>Actinomycetota</taxon>
        <taxon>Actinomycetes</taxon>
        <taxon>Mycobacteriales</taxon>
        <taxon>Nocardiaceae</taxon>
        <taxon>Rhodococcus</taxon>
    </lineage>
</organism>